<sequence length="441" mass="50629">MSNQGSESMSSRHRSPVFSKNEVQTLVELVDKYKTILLNKATNNAACNAKHVTWAKLTKIFNSKGFKHKREIDCLRIKWDNLKKEARKANKNLLDVSDNEFDDLISKIVTMINEVENNTSEVIIPKELEDDEDVELEEPKEESAMEDEDLGSEIISGGENQFIRKKKRYVNRTLNSRYVNRSLNFTPQECSLLLKCVRAEKKYVFCNAKSNATILLKNRAWARITNAFNKQSPNKRSLNVLRTKFDNMKRLGRKMGFMHKKDDKKSTIGYTKVEKDDLEMLQKIKPEPVNESDEDSKPEDDVSSTCGENDNFDELHNTITTNGNSEYPDPLRLIINNDSRIGLMHTESSNCADNKEISKLKFELLKGQLENTKLEKKRIEDAIRAEANAIEMRETEMALRLRAARLEAVAAAMKLPSEHPALVYTPEELRAQDYIKSCQQT</sequence>
<reference evidence="9 10" key="1">
    <citation type="submission" date="2024-06" db="EMBL/GenBank/DDBJ databases">
        <title>A chromosome-level genome assembly of beet webworm, Loxostege sticticalis.</title>
        <authorList>
            <person name="Zhang Y."/>
        </authorList>
    </citation>
    <scope>NUCLEOTIDE SEQUENCE [LARGE SCALE GENOMIC DNA]</scope>
    <source>
        <strain evidence="9">AQ028</strain>
        <tissue evidence="9">Male pupae</tissue>
    </source>
</reference>
<feature type="domain" description="Myb/SANT-like DNA-binding" evidence="8">
    <location>
        <begin position="181"/>
        <end position="254"/>
    </location>
</feature>
<feature type="compositionally biased region" description="Acidic residues" evidence="7">
    <location>
        <begin position="290"/>
        <end position="302"/>
    </location>
</feature>
<evidence type="ECO:0000256" key="1">
    <source>
        <dbReference type="ARBA" id="ARBA00011764"/>
    </source>
</evidence>
<evidence type="ECO:0000256" key="3">
    <source>
        <dbReference type="ARBA" id="ARBA00023015"/>
    </source>
</evidence>
<comment type="subunit">
    <text evidence="1">Self-associates forming complexes of several hundred monomers.</text>
</comment>
<evidence type="ECO:0000256" key="5">
    <source>
        <dbReference type="ARBA" id="ARBA00025466"/>
    </source>
</evidence>
<feature type="domain" description="Myb/SANT-like DNA-binding" evidence="8">
    <location>
        <begin position="14"/>
        <end position="89"/>
    </location>
</feature>
<evidence type="ECO:0000256" key="7">
    <source>
        <dbReference type="SAM" id="MobiDB-lite"/>
    </source>
</evidence>
<dbReference type="InterPro" id="IPR028002">
    <property type="entry name" value="Myb_DNA-bind_5"/>
</dbReference>
<dbReference type="EMBL" id="JBEDNZ010000016">
    <property type="protein sequence ID" value="KAL0822423.1"/>
    <property type="molecule type" value="Genomic_DNA"/>
</dbReference>
<name>A0ABD0SRE5_LOXSC</name>
<feature type="region of interest" description="Disordered" evidence="7">
    <location>
        <begin position="285"/>
        <end position="311"/>
    </location>
</feature>
<dbReference type="AlphaFoldDB" id="A0ABD0SRE5"/>
<evidence type="ECO:0000313" key="10">
    <source>
        <dbReference type="Proteomes" id="UP001549921"/>
    </source>
</evidence>
<comment type="function">
    <text evidence="5">Involved in transvection phenomena (= synapsis-dependent gene expression), where the synaptic pairing of chromosomes carrying genes with which zeste interacts influences the expression of these genes. Zeste binds to DNA and stimulates transcription from a nearby promoter.</text>
</comment>
<evidence type="ECO:0000256" key="4">
    <source>
        <dbReference type="ARBA" id="ARBA00023163"/>
    </source>
</evidence>
<gene>
    <name evidence="9" type="ORF">ABMA28_004495</name>
</gene>
<evidence type="ECO:0000256" key="6">
    <source>
        <dbReference type="SAM" id="Coils"/>
    </source>
</evidence>
<proteinExistence type="predicted"/>
<dbReference type="PANTHER" id="PTHR23098:SF16">
    <property type="entry name" value="REGULATORY PROTEIN ZESTE"/>
    <property type="match status" value="1"/>
</dbReference>
<evidence type="ECO:0000313" key="9">
    <source>
        <dbReference type="EMBL" id="KAL0822423.1"/>
    </source>
</evidence>
<keyword evidence="3" id="KW-0805">Transcription regulation</keyword>
<evidence type="ECO:0000256" key="2">
    <source>
        <dbReference type="ARBA" id="ARBA00016807"/>
    </source>
</evidence>
<keyword evidence="4" id="KW-0804">Transcription</keyword>
<dbReference type="Proteomes" id="UP001549921">
    <property type="component" value="Unassembled WGS sequence"/>
</dbReference>
<evidence type="ECO:0000259" key="8">
    <source>
        <dbReference type="Pfam" id="PF13873"/>
    </source>
</evidence>
<dbReference type="PANTHER" id="PTHR23098">
    <property type="entry name" value="AGAP001331-PA-RELATED"/>
    <property type="match status" value="1"/>
</dbReference>
<accession>A0ABD0SRE5</accession>
<protein>
    <recommendedName>
        <fullName evidence="2">Regulatory protein zeste</fullName>
    </recommendedName>
</protein>
<organism evidence="9 10">
    <name type="scientific">Loxostege sticticalis</name>
    <name type="common">Beet webworm moth</name>
    <dbReference type="NCBI Taxonomy" id="481309"/>
    <lineage>
        <taxon>Eukaryota</taxon>
        <taxon>Metazoa</taxon>
        <taxon>Ecdysozoa</taxon>
        <taxon>Arthropoda</taxon>
        <taxon>Hexapoda</taxon>
        <taxon>Insecta</taxon>
        <taxon>Pterygota</taxon>
        <taxon>Neoptera</taxon>
        <taxon>Endopterygota</taxon>
        <taxon>Lepidoptera</taxon>
        <taxon>Glossata</taxon>
        <taxon>Ditrysia</taxon>
        <taxon>Pyraloidea</taxon>
        <taxon>Crambidae</taxon>
        <taxon>Pyraustinae</taxon>
        <taxon>Loxostege</taxon>
    </lineage>
</organism>
<keyword evidence="6" id="KW-0175">Coiled coil</keyword>
<comment type="caution">
    <text evidence="9">The sequence shown here is derived from an EMBL/GenBank/DDBJ whole genome shotgun (WGS) entry which is preliminary data.</text>
</comment>
<feature type="coiled-coil region" evidence="6">
    <location>
        <begin position="362"/>
        <end position="389"/>
    </location>
</feature>
<dbReference type="Pfam" id="PF13873">
    <property type="entry name" value="Myb_DNA-bind_5"/>
    <property type="match status" value="2"/>
</dbReference>